<reference evidence="1" key="1">
    <citation type="submission" date="2021-06" db="EMBL/GenBank/DDBJ databases">
        <authorList>
            <person name="Kallberg Y."/>
            <person name="Tangrot J."/>
            <person name="Rosling A."/>
        </authorList>
    </citation>
    <scope>NUCLEOTIDE SEQUENCE</scope>
    <source>
        <strain evidence="1">MA453B</strain>
    </source>
</reference>
<evidence type="ECO:0000313" key="1">
    <source>
        <dbReference type="EMBL" id="CAG8707343.1"/>
    </source>
</evidence>
<protein>
    <submittedName>
        <fullName evidence="1">13796_t:CDS:1</fullName>
    </submittedName>
</protein>
<dbReference type="Proteomes" id="UP000789405">
    <property type="component" value="Unassembled WGS sequence"/>
</dbReference>
<keyword evidence="2" id="KW-1185">Reference proteome</keyword>
<dbReference type="AlphaFoldDB" id="A0A9N9HV38"/>
<proteinExistence type="predicted"/>
<accession>A0A9N9HV38</accession>
<comment type="caution">
    <text evidence="1">The sequence shown here is derived from an EMBL/GenBank/DDBJ whole genome shotgun (WGS) entry which is preliminary data.</text>
</comment>
<feature type="non-terminal residue" evidence="1">
    <location>
        <position position="1"/>
    </location>
</feature>
<name>A0A9N9HV38_9GLOM</name>
<evidence type="ECO:0000313" key="2">
    <source>
        <dbReference type="Proteomes" id="UP000789405"/>
    </source>
</evidence>
<sequence>FNNSNKSNEDELKDELAKSNKDKIIELTESETKLLTDIKFLYYQVQYKMLAKLEQKR</sequence>
<dbReference type="EMBL" id="CAJVPY010009319">
    <property type="protein sequence ID" value="CAG8707343.1"/>
    <property type="molecule type" value="Genomic_DNA"/>
</dbReference>
<gene>
    <name evidence="1" type="ORF">DERYTH_LOCUS13365</name>
</gene>
<organism evidence="1 2">
    <name type="scientific">Dentiscutata erythropus</name>
    <dbReference type="NCBI Taxonomy" id="1348616"/>
    <lineage>
        <taxon>Eukaryota</taxon>
        <taxon>Fungi</taxon>
        <taxon>Fungi incertae sedis</taxon>
        <taxon>Mucoromycota</taxon>
        <taxon>Glomeromycotina</taxon>
        <taxon>Glomeromycetes</taxon>
        <taxon>Diversisporales</taxon>
        <taxon>Gigasporaceae</taxon>
        <taxon>Dentiscutata</taxon>
    </lineage>
</organism>